<name>A0ABT1C103_9HYPH</name>
<keyword evidence="3" id="KW-1185">Reference proteome</keyword>
<proteinExistence type="predicted"/>
<gene>
    <name evidence="2" type="ORF">NGM99_01395</name>
</gene>
<protein>
    <submittedName>
        <fullName evidence="2">Uncharacterized protein</fullName>
    </submittedName>
</protein>
<feature type="chain" id="PRO_5046546279" evidence="1">
    <location>
        <begin position="26"/>
        <end position="139"/>
    </location>
</feature>
<feature type="signal peptide" evidence="1">
    <location>
        <begin position="1"/>
        <end position="25"/>
    </location>
</feature>
<keyword evidence="1" id="KW-0732">Signal</keyword>
<sequence length="139" mass="14372">MRGSVLTIGGLAGSLLLLGAATSGAVTQGSCVAGDPALAGRYDLQGVMNVGSRVTLKRDGTFDYRLSYGAVAQRGNGCWTVDGNAVTLMPTGATKVADTPVLDRTEFSGLVLERGANGLIWHMGGERATPARDGLYVKR</sequence>
<evidence type="ECO:0000256" key="1">
    <source>
        <dbReference type="SAM" id="SignalP"/>
    </source>
</evidence>
<dbReference type="RefSeq" id="WP_252815256.1">
    <property type="nucleotide sequence ID" value="NZ_JAMXQS010000001.1"/>
</dbReference>
<accession>A0ABT1C103</accession>
<comment type="caution">
    <text evidence="2">The sequence shown here is derived from an EMBL/GenBank/DDBJ whole genome shotgun (WGS) entry which is preliminary data.</text>
</comment>
<dbReference type="EMBL" id="JAMXQS010000001">
    <property type="protein sequence ID" value="MCO6048442.1"/>
    <property type="molecule type" value="Genomic_DNA"/>
</dbReference>
<dbReference type="Proteomes" id="UP001205906">
    <property type="component" value="Unassembled WGS sequence"/>
</dbReference>
<reference evidence="2 3" key="1">
    <citation type="submission" date="2022-06" db="EMBL/GenBank/DDBJ databases">
        <title>Mesorhizobium sp. strain RP14 Genome sequencing and assembly.</title>
        <authorList>
            <person name="Kim I."/>
        </authorList>
    </citation>
    <scope>NUCLEOTIDE SEQUENCE [LARGE SCALE GENOMIC DNA]</scope>
    <source>
        <strain evidence="3">RP14(2022)</strain>
    </source>
</reference>
<evidence type="ECO:0000313" key="2">
    <source>
        <dbReference type="EMBL" id="MCO6048442.1"/>
    </source>
</evidence>
<organism evidence="2 3">
    <name type="scientific">Mesorhizobium liriopis</name>
    <dbReference type="NCBI Taxonomy" id="2953882"/>
    <lineage>
        <taxon>Bacteria</taxon>
        <taxon>Pseudomonadati</taxon>
        <taxon>Pseudomonadota</taxon>
        <taxon>Alphaproteobacteria</taxon>
        <taxon>Hyphomicrobiales</taxon>
        <taxon>Phyllobacteriaceae</taxon>
        <taxon>Mesorhizobium</taxon>
    </lineage>
</organism>
<evidence type="ECO:0000313" key="3">
    <source>
        <dbReference type="Proteomes" id="UP001205906"/>
    </source>
</evidence>